<dbReference type="AlphaFoldDB" id="A0A1J5QVK5"/>
<dbReference type="PRINTS" id="PR01210">
    <property type="entry name" value="GGTRANSPTASE"/>
</dbReference>
<dbReference type="GO" id="GO:0036374">
    <property type="term" value="F:glutathione hydrolase activity"/>
    <property type="evidence" value="ECO:0007669"/>
    <property type="project" value="UniProtKB-EC"/>
</dbReference>
<dbReference type="EMBL" id="MLJW01000666">
    <property type="protein sequence ID" value="OIQ83860.1"/>
    <property type="molecule type" value="Genomic_DNA"/>
</dbReference>
<dbReference type="Gene3D" id="1.10.246.130">
    <property type="match status" value="1"/>
</dbReference>
<evidence type="ECO:0000313" key="2">
    <source>
        <dbReference type="EMBL" id="OIQ83860.1"/>
    </source>
</evidence>
<dbReference type="SUPFAM" id="SSF56235">
    <property type="entry name" value="N-terminal nucleophile aminohydrolases (Ntn hydrolases)"/>
    <property type="match status" value="1"/>
</dbReference>
<gene>
    <name evidence="2" type="primary">ggt_3</name>
    <name evidence="2" type="ORF">GALL_343330</name>
</gene>
<dbReference type="InterPro" id="IPR029055">
    <property type="entry name" value="Ntn_hydrolases_N"/>
</dbReference>
<proteinExistence type="predicted"/>
<dbReference type="InterPro" id="IPR051792">
    <property type="entry name" value="GGT_bact"/>
</dbReference>
<keyword evidence="2" id="KW-0378">Hydrolase</keyword>
<reference evidence="2" key="1">
    <citation type="submission" date="2016-10" db="EMBL/GenBank/DDBJ databases">
        <title>Sequence of Gallionella enrichment culture.</title>
        <authorList>
            <person name="Poehlein A."/>
            <person name="Muehling M."/>
            <person name="Daniel R."/>
        </authorList>
    </citation>
    <scope>NUCLEOTIDE SEQUENCE</scope>
</reference>
<dbReference type="NCBIfam" id="TIGR00066">
    <property type="entry name" value="g_glut_trans"/>
    <property type="match status" value="1"/>
</dbReference>
<dbReference type="GO" id="GO:0103068">
    <property type="term" value="F:leukotriene C4 gamma-glutamyl transferase activity"/>
    <property type="evidence" value="ECO:0007669"/>
    <property type="project" value="UniProtKB-EC"/>
</dbReference>
<keyword evidence="1 2" id="KW-0012">Acyltransferase</keyword>
<dbReference type="Pfam" id="PF01019">
    <property type="entry name" value="G_glu_transpept"/>
    <property type="match status" value="1"/>
</dbReference>
<keyword evidence="2" id="KW-0808">Transferase</keyword>
<evidence type="ECO:0000256" key="1">
    <source>
        <dbReference type="ARBA" id="ARBA00023315"/>
    </source>
</evidence>
<organism evidence="2">
    <name type="scientific">mine drainage metagenome</name>
    <dbReference type="NCBI Taxonomy" id="410659"/>
    <lineage>
        <taxon>unclassified sequences</taxon>
        <taxon>metagenomes</taxon>
        <taxon>ecological metagenomes</taxon>
    </lineage>
</organism>
<dbReference type="PANTHER" id="PTHR43199">
    <property type="entry name" value="GLUTATHIONE HYDROLASE"/>
    <property type="match status" value="1"/>
</dbReference>
<dbReference type="InterPro" id="IPR043137">
    <property type="entry name" value="GGT_ssub_C"/>
</dbReference>
<dbReference type="EC" id="2.3.2.2" evidence="2"/>
<dbReference type="InterPro" id="IPR043138">
    <property type="entry name" value="GGT_lsub"/>
</dbReference>
<dbReference type="EC" id="3.4.19.13" evidence="2"/>
<dbReference type="PANTHER" id="PTHR43199:SF6">
    <property type="entry name" value="GLUTATHIONE HYDROLASE PROENZYME"/>
    <property type="match status" value="1"/>
</dbReference>
<comment type="caution">
    <text evidence="2">The sequence shown here is derived from an EMBL/GenBank/DDBJ whole genome shotgun (WGS) entry which is preliminary data.</text>
</comment>
<dbReference type="InterPro" id="IPR000101">
    <property type="entry name" value="GGT_peptidase"/>
</dbReference>
<name>A0A1J5QVK5_9ZZZZ</name>
<dbReference type="GO" id="GO:0006751">
    <property type="term" value="P:glutathione catabolic process"/>
    <property type="evidence" value="ECO:0007669"/>
    <property type="project" value="InterPro"/>
</dbReference>
<dbReference type="Gene3D" id="3.60.20.40">
    <property type="match status" value="1"/>
</dbReference>
<protein>
    <submittedName>
        <fullName evidence="2">Gamma-glutamyltranspeptidase</fullName>
        <ecNumber evidence="2">2.3.2.2</ecNumber>
        <ecNumber evidence="2">3.4.19.13</ecNumber>
    </submittedName>
</protein>
<sequence length="572" mass="60487">MLHSARTSCASVAAACLLGTALAAPASNAAAAAVDWRDAQPVLGRHAMVVSEQRDASAAGLEMLRRGGNAIDAAVAIGYALAVVAPCCGNLGGGGFMTVHMADGRNLFLDFRETAPRHARRDMFLDAQGRVVPGRSTRSWLAVGVPGTVRGMNAALARLGTLPRAVVMQPAIALARDGWTLQPGDVALLRDGRDVLAANPTAAAIFLDHGRVPAAGTVLRQPQLARTLQRIARDGDRGFYAGPVARALVDASRRGGGVLDAADLRDYRVRWRTPLQCDYRGYTIVTSPPPGSGVVVCEVLRVLDAYPLARWGWGSARTSHALAEAERHAFADRNSVLGDPAFVRDPSRQLLAPAHIDAIRAAIVPGQATPSAQVRSWREGLHTTHYSVLDAYGNAVDVTYTINAFFGSGLIAGDTGFLLNNEMDDFTSKPGVPNLYGLEQGNANAIAPGKRPLSSMTPSIVLKDGAVTMLTGSPGGSTIISTTVETLLDVIDFGMNAQQAVDAPRMHMQQWPDRIDVEPGYLTEHSAAALRRMGYTLHERAPWGAAEVIVVGQHGIEGANDCRRPAGAALGY</sequence>
<accession>A0A1J5QVK5</accession>